<dbReference type="AlphaFoldDB" id="A0ABD0KE08"/>
<dbReference type="GO" id="GO:0003677">
    <property type="term" value="F:DNA binding"/>
    <property type="evidence" value="ECO:0007669"/>
    <property type="project" value="UniProtKB-KW"/>
</dbReference>
<organism evidence="8 9">
    <name type="scientific">Batillaria attramentaria</name>
    <dbReference type="NCBI Taxonomy" id="370345"/>
    <lineage>
        <taxon>Eukaryota</taxon>
        <taxon>Metazoa</taxon>
        <taxon>Spiralia</taxon>
        <taxon>Lophotrochozoa</taxon>
        <taxon>Mollusca</taxon>
        <taxon>Gastropoda</taxon>
        <taxon>Caenogastropoda</taxon>
        <taxon>Sorbeoconcha</taxon>
        <taxon>Cerithioidea</taxon>
        <taxon>Batillariidae</taxon>
        <taxon>Batillaria</taxon>
    </lineage>
</organism>
<evidence type="ECO:0000256" key="7">
    <source>
        <dbReference type="SAM" id="MobiDB-lite"/>
    </source>
</evidence>
<sequence length="496" mass="56188">MAASNAPKHDFAPAWLKIPSDTKPAGSKSTSHQQDRSRQRREENFYNRYGSDYPKPLNRQNSFDLYDVSKRYSPSHGSKYRHHSVEDDYYYYYGYGYNYPYDPYSVQFGSQPSLPRQSARDVKYQHPPSRFSQMNGSYPGYYYYDFYPQGEGYAHYSSPSHSNKRAQYGREGRGESKDSKDSDKSSHDGDDKEKNFNDDFPSLNGTDEDAEVKPSKSGNGGVWDNPPRSRFDDASDLKNTSSGIYKALVPSKPAQQQSPTPPIEILSSRLVRQPKPLGDKKSEFLKALRKEADAEGSATNGMSDGCYRESNNNKSYISHDEAANFIGLLLHKRDFPEEKDREEEVEDDAEDETGDGLGQGAALAANLQPSASGSRKGEDKDSTEVVTNGMSDLHLDHELDHHPKANSSILSSSLEAEQRLLREMGWDEQDDEVYEITEDDKREFKQLTDKLQQQRNGLTRMLPKAWSPQHMTSFKPQPQELNETLSSSDTDSDEDV</sequence>
<proteinExistence type="inferred from homology"/>
<evidence type="ECO:0000256" key="6">
    <source>
        <dbReference type="ARBA" id="ARBA00023242"/>
    </source>
</evidence>
<feature type="region of interest" description="Disordered" evidence="7">
    <location>
        <begin position="462"/>
        <end position="496"/>
    </location>
</feature>
<dbReference type="InterPro" id="IPR028128">
    <property type="entry name" value="Vasculin_fam"/>
</dbReference>
<gene>
    <name evidence="8" type="ORF">BaRGS_00023464</name>
</gene>
<feature type="compositionally biased region" description="Basic and acidic residues" evidence="7">
    <location>
        <begin position="393"/>
        <end position="403"/>
    </location>
</feature>
<feature type="compositionally biased region" description="Basic and acidic residues" evidence="7">
    <location>
        <begin position="33"/>
        <end position="45"/>
    </location>
</feature>
<dbReference type="PANTHER" id="PTHR14339">
    <property type="entry name" value="VASCULIN"/>
    <property type="match status" value="1"/>
</dbReference>
<feature type="region of interest" description="Disordered" evidence="7">
    <location>
        <begin position="335"/>
        <end position="411"/>
    </location>
</feature>
<accession>A0ABD0KE08</accession>
<feature type="compositionally biased region" description="Basic and acidic residues" evidence="7">
    <location>
        <begin position="227"/>
        <end position="236"/>
    </location>
</feature>
<evidence type="ECO:0000256" key="5">
    <source>
        <dbReference type="ARBA" id="ARBA00023163"/>
    </source>
</evidence>
<feature type="compositionally biased region" description="Polar residues" evidence="7">
    <location>
        <begin position="469"/>
        <end position="482"/>
    </location>
</feature>
<reference evidence="8 9" key="1">
    <citation type="journal article" date="2023" name="Sci. Data">
        <title>Genome assembly of the Korean intertidal mud-creeper Batillaria attramentaria.</title>
        <authorList>
            <person name="Patra A.K."/>
            <person name="Ho P.T."/>
            <person name="Jun S."/>
            <person name="Lee S.J."/>
            <person name="Kim Y."/>
            <person name="Won Y.J."/>
        </authorList>
    </citation>
    <scope>NUCLEOTIDE SEQUENCE [LARGE SCALE GENOMIC DNA]</scope>
    <source>
        <strain evidence="8">Wonlab-2016</strain>
    </source>
</reference>
<feature type="region of interest" description="Disordered" evidence="7">
    <location>
        <begin position="110"/>
        <end position="131"/>
    </location>
</feature>
<feature type="compositionally biased region" description="Acidic residues" evidence="7">
    <location>
        <begin position="340"/>
        <end position="354"/>
    </location>
</feature>
<dbReference type="Pfam" id="PF15337">
    <property type="entry name" value="Vasculin"/>
    <property type="match status" value="1"/>
</dbReference>
<keyword evidence="9" id="KW-1185">Reference proteome</keyword>
<keyword evidence="3" id="KW-0805">Transcription regulation</keyword>
<protein>
    <recommendedName>
        <fullName evidence="10">Vasculin</fullName>
    </recommendedName>
</protein>
<dbReference type="GO" id="GO:0005634">
    <property type="term" value="C:nucleus"/>
    <property type="evidence" value="ECO:0007669"/>
    <property type="project" value="UniProtKB-SubCell"/>
</dbReference>
<keyword evidence="6" id="KW-0539">Nucleus</keyword>
<keyword evidence="4" id="KW-0238">DNA-binding</keyword>
<evidence type="ECO:0000256" key="4">
    <source>
        <dbReference type="ARBA" id="ARBA00023125"/>
    </source>
</evidence>
<feature type="compositionally biased region" description="Basic and acidic residues" evidence="7">
    <location>
        <begin position="168"/>
        <end position="197"/>
    </location>
</feature>
<dbReference type="EMBL" id="JACVVK020000196">
    <property type="protein sequence ID" value="KAK7485365.1"/>
    <property type="molecule type" value="Genomic_DNA"/>
</dbReference>
<feature type="compositionally biased region" description="Basic and acidic residues" evidence="7">
    <location>
        <begin position="277"/>
        <end position="293"/>
    </location>
</feature>
<evidence type="ECO:0000313" key="9">
    <source>
        <dbReference type="Proteomes" id="UP001519460"/>
    </source>
</evidence>
<dbReference type="Proteomes" id="UP001519460">
    <property type="component" value="Unassembled WGS sequence"/>
</dbReference>
<dbReference type="PANTHER" id="PTHR14339:SF12">
    <property type="entry name" value="VASCULIN"/>
    <property type="match status" value="1"/>
</dbReference>
<evidence type="ECO:0000256" key="1">
    <source>
        <dbReference type="ARBA" id="ARBA00004123"/>
    </source>
</evidence>
<evidence type="ECO:0000256" key="2">
    <source>
        <dbReference type="ARBA" id="ARBA00010099"/>
    </source>
</evidence>
<comment type="caution">
    <text evidence="8">The sequence shown here is derived from an EMBL/GenBank/DDBJ whole genome shotgun (WGS) entry which is preliminary data.</text>
</comment>
<evidence type="ECO:0000313" key="8">
    <source>
        <dbReference type="EMBL" id="KAK7485365.1"/>
    </source>
</evidence>
<comment type="subcellular location">
    <subcellularLocation>
        <location evidence="1">Nucleus</location>
    </subcellularLocation>
</comment>
<name>A0ABD0KE08_9CAEN</name>
<evidence type="ECO:0000256" key="3">
    <source>
        <dbReference type="ARBA" id="ARBA00023015"/>
    </source>
</evidence>
<keyword evidence="5" id="KW-0804">Transcription</keyword>
<evidence type="ECO:0008006" key="10">
    <source>
        <dbReference type="Google" id="ProtNLM"/>
    </source>
</evidence>
<feature type="region of interest" description="Disordered" evidence="7">
    <location>
        <begin position="1"/>
        <end position="60"/>
    </location>
</feature>
<comment type="similarity">
    <text evidence="2">Belongs to the vasculin family.</text>
</comment>
<feature type="region of interest" description="Disordered" evidence="7">
    <location>
        <begin position="155"/>
        <end position="313"/>
    </location>
</feature>